<organism evidence="1 2">
    <name type="scientific">Mycobacterium shimoidei</name>
    <dbReference type="NCBI Taxonomy" id="29313"/>
    <lineage>
        <taxon>Bacteria</taxon>
        <taxon>Bacillati</taxon>
        <taxon>Actinomycetota</taxon>
        <taxon>Actinomycetes</taxon>
        <taxon>Mycobacteriales</taxon>
        <taxon>Mycobacteriaceae</taxon>
        <taxon>Mycobacterium</taxon>
    </lineage>
</organism>
<dbReference type="Pfam" id="PF09355">
    <property type="entry name" value="Phage_Gp19"/>
    <property type="match status" value="1"/>
</dbReference>
<gene>
    <name evidence="1" type="ORF">MSP7336_01482</name>
</gene>
<evidence type="ECO:0000313" key="2">
    <source>
        <dbReference type="Proteomes" id="UP000252015"/>
    </source>
</evidence>
<name>A0A375YWK0_MYCSH</name>
<evidence type="ECO:0008006" key="3">
    <source>
        <dbReference type="Google" id="ProtNLM"/>
    </source>
</evidence>
<proteinExistence type="predicted"/>
<dbReference type="Proteomes" id="UP000252015">
    <property type="component" value="Unassembled WGS sequence"/>
</dbReference>
<dbReference type="RefSeq" id="WP_113963401.1">
    <property type="nucleotide sequence ID" value="NZ_UEGW01000001.1"/>
</dbReference>
<dbReference type="EMBL" id="UEGW01000001">
    <property type="protein sequence ID" value="SRX93246.1"/>
    <property type="molecule type" value="Genomic_DNA"/>
</dbReference>
<keyword evidence="2" id="KW-1185">Reference proteome</keyword>
<protein>
    <recommendedName>
        <fullName evidence="3">Head-to-tail adaptor</fullName>
    </recommendedName>
</protein>
<evidence type="ECO:0000313" key="1">
    <source>
        <dbReference type="EMBL" id="SRX93246.1"/>
    </source>
</evidence>
<sequence>MAYAKATDVQAIYGKSLTAEETALVNRRLEQVERKILRRIPDLADQIAEGDIDQDDVIDIEAEAVLRVIRNPEGLFSEQDGSYGYQLSREAADNSLRITAEEWERLGVKPSKMFQIVPNIGGR</sequence>
<dbReference type="AlphaFoldDB" id="A0A375YWK0"/>
<accession>A0A375YWK0</accession>
<dbReference type="InterPro" id="IPR018963">
    <property type="entry name" value="Mycophage_D29_Gp19"/>
</dbReference>
<reference evidence="1 2" key="1">
    <citation type="submission" date="2018-05" db="EMBL/GenBank/DDBJ databases">
        <authorList>
            <consortium name="IHU Genomes"/>
        </authorList>
    </citation>
    <scope>NUCLEOTIDE SEQUENCE [LARGE SCALE GENOMIC DNA]</scope>
    <source>
        <strain evidence="1 2">P7336</strain>
    </source>
</reference>